<dbReference type="Gene3D" id="1.20.1610.10">
    <property type="entry name" value="alpha-1,2-mannosidases domains"/>
    <property type="match status" value="1"/>
</dbReference>
<dbReference type="Pfam" id="PF07971">
    <property type="entry name" value="Glyco_hydro_92"/>
    <property type="match status" value="1"/>
</dbReference>
<dbReference type="GO" id="GO:0006516">
    <property type="term" value="P:glycoprotein catabolic process"/>
    <property type="evidence" value="ECO:0007669"/>
    <property type="project" value="TreeGrafter"/>
</dbReference>
<protein>
    <recommendedName>
        <fullName evidence="7">Glycosyl hydrolase family 92 domain-containing protein</fullName>
    </recommendedName>
</protein>
<dbReference type="AlphaFoldDB" id="A0A642VEL9"/>
<name>A0A642VEL9_9ASCO</name>
<sequence length="796" mass="87794">MGFLTASLVFLLGTAESASISRRSINPDDYINVFMGADDGGHVFPGPSYPFGMVKMGVDVTGGKDDPYAGYLSSGQIYGVSMMHESGTGGAPQYGVVAQMPTLGDFDLGASIAAERSRPDQGSVGYYKTSLNNGIQIEFSSSEHAGLYQYTFPDGSGNTTKKKKKGLSKKEENNQTNGAGQPHVVANVTHLLKAPNRQHWTQKFVNGSIEVGDDGKSYTGYGTYKGGWAMHEPWTIYFCGEFQNDAESATVYKGTQKSDKKSASITASGNNDDQLGAIFSFPEGTTDVRSKVGISFMSVDKACDNVDKEIKEYDVKKVSSAAKEQWADEVFNKIDVDTSNTTLASMMYSSFYNAHLMPTDRTGENPKWETSKSTPYYDDWFTLWDTFRSLMPLFHVFNTKRSAEMVSTLVSVYENEGFMPDGRSANENGKTQGGSNADIVLADAYVKGIGGEVVDWQQAYKAAVNDAEVQPPNNNDPMAPDSSTKEGRGALPDWLEYGYVTRNYSRSVTRTIEYSMDDYGVAVLAKGLGKDKDYQKYLKRSGNWKNLWNKDATAKGYDYTGFIQPRNADGSFNNNNYDPLSCFGCYWGDDEYEGTPVEYGFSIPHDIETLVDLMGGKDQFIKRLDDMFGVYGGKALADIGNEPSFLTPFLYNFVNSQSKTVETTRYLVHNYFNPSNTGLPGNSDAGAMQSWLIWNLIGLYPITGTSTYLISSPFVPYFQMKLDNGDLTITADNLDDKSGSVYVQELWVNDEKWDKNWVTHEDIFANGGKLHFVLGTKKSNWDADGDVPPSPGHQSS</sequence>
<organism evidence="5 6">
    <name type="scientific">Trichomonascus ciferrii</name>
    <dbReference type="NCBI Taxonomy" id="44093"/>
    <lineage>
        <taxon>Eukaryota</taxon>
        <taxon>Fungi</taxon>
        <taxon>Dikarya</taxon>
        <taxon>Ascomycota</taxon>
        <taxon>Saccharomycotina</taxon>
        <taxon>Dipodascomycetes</taxon>
        <taxon>Dipodascales</taxon>
        <taxon>Trichomonascaceae</taxon>
        <taxon>Trichomonascus</taxon>
        <taxon>Trichomonascus ciferrii complex</taxon>
    </lineage>
</organism>
<dbReference type="GO" id="GO:0030246">
    <property type="term" value="F:carbohydrate binding"/>
    <property type="evidence" value="ECO:0007669"/>
    <property type="project" value="InterPro"/>
</dbReference>
<dbReference type="Proteomes" id="UP000761534">
    <property type="component" value="Unassembled WGS sequence"/>
</dbReference>
<evidence type="ECO:0000313" key="5">
    <source>
        <dbReference type="EMBL" id="KAA8917826.1"/>
    </source>
</evidence>
<dbReference type="PANTHER" id="PTHR12143">
    <property type="entry name" value="PEPTIDE N-GLYCANASE PNGASE -RELATED"/>
    <property type="match status" value="1"/>
</dbReference>
<dbReference type="EMBL" id="SWFS01000007">
    <property type="protein sequence ID" value="KAA8917826.1"/>
    <property type="molecule type" value="Genomic_DNA"/>
</dbReference>
<feature type="region of interest" description="Disordered" evidence="1">
    <location>
        <begin position="157"/>
        <end position="181"/>
    </location>
</feature>
<keyword evidence="2" id="KW-0732">Signal</keyword>
<dbReference type="InterPro" id="IPR012939">
    <property type="entry name" value="Glyco_hydro_92"/>
</dbReference>
<dbReference type="InterPro" id="IPR005887">
    <property type="entry name" value="GH92_a_mannosidase_put"/>
</dbReference>
<dbReference type="InterPro" id="IPR050883">
    <property type="entry name" value="PNGase"/>
</dbReference>
<keyword evidence="6" id="KW-1185">Reference proteome</keyword>
<dbReference type="PANTHER" id="PTHR12143:SF38">
    <property type="entry name" value="ALPHA-1,2-MANNOSIDASE FAMILY PROTEIN (AFU_ORTHOLOGUE AFUA_5G10520)"/>
    <property type="match status" value="1"/>
</dbReference>
<dbReference type="GO" id="GO:0005829">
    <property type="term" value="C:cytosol"/>
    <property type="evidence" value="ECO:0007669"/>
    <property type="project" value="TreeGrafter"/>
</dbReference>
<dbReference type="FunFam" id="1.20.1610.10:FF:000003">
    <property type="entry name" value="Glycoside hydrolase family 92 protein"/>
    <property type="match status" value="1"/>
</dbReference>
<feature type="domain" description="Glycosyl hydrolase family 92" evidence="3">
    <location>
        <begin position="301"/>
        <end position="775"/>
    </location>
</feature>
<dbReference type="SUPFAM" id="SSF48208">
    <property type="entry name" value="Six-hairpin glycosidases"/>
    <property type="match status" value="1"/>
</dbReference>
<feature type="domain" description="Glycosyl hydrolase family 92 N-terminal" evidence="4">
    <location>
        <begin position="30"/>
        <end position="295"/>
    </location>
</feature>
<evidence type="ECO:0008006" key="7">
    <source>
        <dbReference type="Google" id="ProtNLM"/>
    </source>
</evidence>
<evidence type="ECO:0000256" key="2">
    <source>
        <dbReference type="SAM" id="SignalP"/>
    </source>
</evidence>
<dbReference type="Pfam" id="PF17678">
    <property type="entry name" value="Glyco_hydro_92N"/>
    <property type="match status" value="1"/>
</dbReference>
<feature type="region of interest" description="Disordered" evidence="1">
    <location>
        <begin position="466"/>
        <end position="489"/>
    </location>
</feature>
<dbReference type="Gene3D" id="1.20.1050.60">
    <property type="entry name" value="alpha-1,2-mannosidase"/>
    <property type="match status" value="1"/>
</dbReference>
<dbReference type="Gene3D" id="3.30.2080.10">
    <property type="entry name" value="GH92 mannosidase domain"/>
    <property type="match status" value="1"/>
</dbReference>
<feature type="chain" id="PRO_5024846427" description="Glycosyl hydrolase family 92 domain-containing protein" evidence="2">
    <location>
        <begin position="18"/>
        <end position="796"/>
    </location>
</feature>
<dbReference type="InterPro" id="IPR041371">
    <property type="entry name" value="GH92_N"/>
</dbReference>
<feature type="signal peptide" evidence="2">
    <location>
        <begin position="1"/>
        <end position="17"/>
    </location>
</feature>
<dbReference type="Gene3D" id="2.70.98.10">
    <property type="match status" value="1"/>
</dbReference>
<dbReference type="VEuPathDB" id="FungiDB:TRICI_000028"/>
<comment type="caution">
    <text evidence="5">The sequence shown here is derived from an EMBL/GenBank/DDBJ whole genome shotgun (WGS) entry which is preliminary data.</text>
</comment>
<dbReference type="GO" id="GO:0005975">
    <property type="term" value="P:carbohydrate metabolic process"/>
    <property type="evidence" value="ECO:0007669"/>
    <property type="project" value="InterPro"/>
</dbReference>
<dbReference type="OrthoDB" id="449263at2759"/>
<proteinExistence type="predicted"/>
<evidence type="ECO:0000256" key="1">
    <source>
        <dbReference type="SAM" id="MobiDB-lite"/>
    </source>
</evidence>
<evidence type="ECO:0000259" key="4">
    <source>
        <dbReference type="Pfam" id="PF17678"/>
    </source>
</evidence>
<dbReference type="InterPro" id="IPR008928">
    <property type="entry name" value="6-hairpin_glycosidase_sf"/>
</dbReference>
<reference evidence="5" key="1">
    <citation type="journal article" date="2019" name="G3 (Bethesda)">
        <title>Genome Assemblies of Two Rare Opportunistic Yeast Pathogens: Diutina rugosa (syn. Candida rugosa) and Trichomonascus ciferrii (syn. Candida ciferrii).</title>
        <authorList>
            <person name="Mixao V."/>
            <person name="Saus E."/>
            <person name="Hansen A.P."/>
            <person name="Lass-Florl C."/>
            <person name="Gabaldon T."/>
        </authorList>
    </citation>
    <scope>NUCLEOTIDE SEQUENCE</scope>
    <source>
        <strain evidence="5">CBS 4856</strain>
    </source>
</reference>
<dbReference type="GO" id="GO:0005634">
    <property type="term" value="C:nucleus"/>
    <property type="evidence" value="ECO:0007669"/>
    <property type="project" value="TreeGrafter"/>
</dbReference>
<dbReference type="FunFam" id="1.20.1050.60:FF:000002">
    <property type="entry name" value="Glycosyl hydrolase family 92"/>
    <property type="match status" value="1"/>
</dbReference>
<gene>
    <name evidence="5" type="ORF">TRICI_000028</name>
</gene>
<dbReference type="FunFam" id="3.30.2080.10:FF:000001">
    <property type="entry name" value="Alpha-1,2-mannosidase subfamily"/>
    <property type="match status" value="1"/>
</dbReference>
<dbReference type="NCBIfam" id="TIGR01180">
    <property type="entry name" value="aman2_put"/>
    <property type="match status" value="1"/>
</dbReference>
<dbReference type="GO" id="GO:0000224">
    <property type="term" value="F:peptide-N4-(N-acetyl-beta-glucosaminyl)asparagine amidase activity"/>
    <property type="evidence" value="ECO:0007669"/>
    <property type="project" value="TreeGrafter"/>
</dbReference>
<dbReference type="InterPro" id="IPR014718">
    <property type="entry name" value="GH-type_carb-bd"/>
</dbReference>
<evidence type="ECO:0000313" key="6">
    <source>
        <dbReference type="Proteomes" id="UP000761534"/>
    </source>
</evidence>
<accession>A0A642VEL9</accession>
<evidence type="ECO:0000259" key="3">
    <source>
        <dbReference type="Pfam" id="PF07971"/>
    </source>
</evidence>